<dbReference type="EMBL" id="AMEP01000015">
    <property type="protein sequence ID" value="EKY03998.1"/>
    <property type="molecule type" value="Genomic_DNA"/>
</dbReference>
<evidence type="ECO:0000313" key="2">
    <source>
        <dbReference type="EMBL" id="EKY03998.1"/>
    </source>
</evidence>
<dbReference type="Proteomes" id="UP000010433">
    <property type="component" value="Unassembled WGS sequence"/>
</dbReference>
<evidence type="ECO:0000313" key="3">
    <source>
        <dbReference type="Proteomes" id="UP000010433"/>
    </source>
</evidence>
<keyword evidence="3" id="KW-1185">Reference proteome</keyword>
<dbReference type="SUPFAM" id="SSF51126">
    <property type="entry name" value="Pectin lyase-like"/>
    <property type="match status" value="2"/>
</dbReference>
<dbReference type="STRING" id="1127699.HMPREF9151_00132"/>
<protein>
    <recommendedName>
        <fullName evidence="4">Right handed beta helix domain-containing protein</fullName>
    </recommendedName>
</protein>
<keyword evidence="1" id="KW-0732">Signal</keyword>
<comment type="caution">
    <text evidence="2">The sequence shown here is derived from an EMBL/GenBank/DDBJ whole genome shotgun (WGS) entry which is preliminary data.</text>
</comment>
<organism evidence="2 3">
    <name type="scientific">Hoylesella saccharolytica F0055</name>
    <dbReference type="NCBI Taxonomy" id="1127699"/>
    <lineage>
        <taxon>Bacteria</taxon>
        <taxon>Pseudomonadati</taxon>
        <taxon>Bacteroidota</taxon>
        <taxon>Bacteroidia</taxon>
        <taxon>Bacteroidales</taxon>
        <taxon>Prevotellaceae</taxon>
        <taxon>Hoylesella</taxon>
    </lineage>
</organism>
<evidence type="ECO:0000256" key="1">
    <source>
        <dbReference type="SAM" id="SignalP"/>
    </source>
</evidence>
<feature type="chain" id="PRO_5003954750" description="Right handed beta helix domain-containing protein" evidence="1">
    <location>
        <begin position="24"/>
        <end position="532"/>
    </location>
</feature>
<dbReference type="OrthoDB" id="8901262at2"/>
<dbReference type="InterPro" id="IPR011050">
    <property type="entry name" value="Pectin_lyase_fold/virulence"/>
</dbReference>
<dbReference type="RefSeq" id="WP_009162574.1">
    <property type="nucleotide sequence ID" value="NZ_KB290997.1"/>
</dbReference>
<dbReference type="PATRIC" id="fig|1127699.3.peg.114"/>
<feature type="signal peptide" evidence="1">
    <location>
        <begin position="1"/>
        <end position="23"/>
    </location>
</feature>
<name>L1NKU3_9BACT</name>
<accession>L1NKU3</accession>
<dbReference type="AlphaFoldDB" id="L1NKU3"/>
<proteinExistence type="predicted"/>
<evidence type="ECO:0008006" key="4">
    <source>
        <dbReference type="Google" id="ProtNLM"/>
    </source>
</evidence>
<sequence>MKHFLLSFALLSAFCLSTQQTVAKVYYVKSGATGDGSSWAQASGSIDQMLEVAQSGDEIWIAVGVYKPVRLIKSSKKNSRAFMLKEGVSLYGGFVGTEQSKAERVAGTSGKPYDYANETVLSGDDDTPDQWIREIMAGSTYRYGWRVEKDLIPGTANNSNHVLYTADVFTAPTTIDGLTLKGGNAMVFNVKAAGGALYARGNVHLNACKVVENSAYFTAQSTGSSNTNGGAVYLDGGGKGSITYCYFARNYSHSSYGNGLGGAVYAVRTTITGCDFEDCVGLDGGGALVNIEGTVSNCHFARCYSSAGGAVYNAGVLTDCVIVDCKAINGGGILNTKTVERVTVAGCYADATDFGDENGGSGGGIYNKEGEVNGALVYNNKAFKGGGIFVRGGKITNSTVMHNALRKTNTDADFGFYEGLSEANNVTNSISGNVGDTNFKSPTDFYGLPTTPEETSALLLASWQLVDGSPLMGKGYQAGTTAIEAPAQSVSVIATTYYTLDGIAVSPSQPGIYVEVNRLSNGTTQRRKVIFK</sequence>
<gene>
    <name evidence="2" type="ORF">HMPREF9151_00132</name>
</gene>
<dbReference type="HOGENOM" id="CLU_486487_0_0_10"/>
<reference evidence="2 3" key="1">
    <citation type="submission" date="2012-05" db="EMBL/GenBank/DDBJ databases">
        <authorList>
            <person name="Weinstock G."/>
            <person name="Sodergren E."/>
            <person name="Lobos E.A."/>
            <person name="Fulton L."/>
            <person name="Fulton R."/>
            <person name="Courtney L."/>
            <person name="Fronick C."/>
            <person name="O'Laughlin M."/>
            <person name="Godfrey J."/>
            <person name="Wilson R.M."/>
            <person name="Miner T."/>
            <person name="Farmer C."/>
            <person name="Delehaunty K."/>
            <person name="Cordes M."/>
            <person name="Minx P."/>
            <person name="Tomlinson C."/>
            <person name="Chen J."/>
            <person name="Wollam A."/>
            <person name="Pepin K.H."/>
            <person name="Bhonagiri V."/>
            <person name="Zhang X."/>
            <person name="Suruliraj S."/>
            <person name="Warren W."/>
            <person name="Mitreva M."/>
            <person name="Mardis E.R."/>
            <person name="Wilson R.K."/>
        </authorList>
    </citation>
    <scope>NUCLEOTIDE SEQUENCE [LARGE SCALE GENOMIC DNA]</scope>
    <source>
        <strain evidence="2 3">F0055</strain>
    </source>
</reference>